<dbReference type="Gene3D" id="3.80.10.10">
    <property type="entry name" value="Ribonuclease Inhibitor"/>
    <property type="match status" value="1"/>
</dbReference>
<name>A0A7M7NYA2_STRPU</name>
<reference evidence="3" key="2">
    <citation type="submission" date="2021-01" db="UniProtKB">
        <authorList>
            <consortium name="EnsemblMetazoa"/>
        </authorList>
    </citation>
    <scope>IDENTIFICATION</scope>
</reference>
<dbReference type="InParanoid" id="A0A7M7NYA2"/>
<evidence type="ECO:0000259" key="2">
    <source>
        <dbReference type="Pfam" id="PF00791"/>
    </source>
</evidence>
<keyword evidence="1" id="KW-0217">Developmental protein</keyword>
<comment type="subcellular location">
    <subcellularLocation>
        <location evidence="1">Cell membrane</location>
        <topology evidence="1">Single-pass type I membrane protein</topology>
    </subcellularLocation>
</comment>
<evidence type="ECO:0000313" key="4">
    <source>
        <dbReference type="Proteomes" id="UP000007110"/>
    </source>
</evidence>
<dbReference type="RefSeq" id="XP_030843316.1">
    <property type="nucleotide sequence ID" value="XM_030987456.1"/>
</dbReference>
<protein>
    <recommendedName>
        <fullName evidence="1">Netrin receptor UNC5</fullName>
    </recommendedName>
</protein>
<dbReference type="AlphaFoldDB" id="A0A7M7NYA2"/>
<dbReference type="Gene3D" id="2.60.220.30">
    <property type="match status" value="1"/>
</dbReference>
<dbReference type="PANTHER" id="PTHR12582:SF41">
    <property type="entry name" value="UNC5C-LIKE PROTEIN"/>
    <property type="match status" value="1"/>
</dbReference>
<accession>A0A7M7NYA2</accession>
<keyword evidence="1" id="KW-0393">Immunoglobulin domain</keyword>
<sequence>MNVSAWWSSDLEKELLSLIKDVSPRHYYDLCKALDISDKQSEVILTQNLLHVSNSLYEVIYSWRVKQRDGTNYKRFLAEKLRTVHLDALASKLVEGGYSTKGSPTQSLVADEVHGVNKLTQEEVIRAWWSSDLEKELLSLVKDVSPRHYYDLCKALDISDKQSEVILTQNLLHVSDSLYEVIHSWRVKQRDGTYYKRFLAEKLRTVHLDALASKLVEGGYSTKGSPTQSSVADEVHPVNKLTQEESLLFEEALMNRKESPTKESEKPVESVDDDERVNCFGFTEELSANLLDTKVLTINVKAPEEHEAFLKEQEPQYHPEQAEEPQYHPPITSWAWDADRDRTILDLQQSNLPLTEVLSFVAQSCPKLRILRLHANVPVSISEESVLESDSTTYVDKSDEDDSSEFELYMRCRQTTDVPFRALLAIVSSIFPKISDLTLDGDDQTKLDILGYMHPLPSSFLPKLRRLCLQQFVGPLCLLTFFKCVVEKLSHLPFLQISQCNVNVQTESEMEFNESALSHLEIIPANVIPFACLNELVFKAFKSITNFMVQNIAAEHQIYLLLNWTKTGQMPTEKLYLKQSTPLKAFKDLLTIVNKFPRISKLETDECGSLERTEILEIVRTCTQLQYFSSVASGVSCILAISDQFMRKSTSKPISKSFGKLGGELRLETHDITLCVPKGAIQGEGEIEIVLQALTNSSSTHFQEDEMVCSFGFQCTVPNAPGFRFAVPVRVTLPHCAILDDPSKVATGIYHGELWHDTGDVEISTITYIPPSEHRLPRCEVDEKEITVFIDHFSFEWPVLKIRNPFVKGKRLGCLPFVPKKMPPMKKPILRVYLFDIVRGNPEEIEKDESKCDFRMARPKIELQARDDLVVTYGMDGSNNHDNKQSLRTILFSDIRQLIQNTVDFRLDFSERVEQFAAVNLSVTEGTKNRGNLPFDVDFTGDASGSSQGAMAVEGSASYSTSQLVMADILTDEFMLKLSKKIDPQMVTAADFSIYLGLSRAEGGCAAIQANVVKNQREAFKDLLSEYVLRNGRKSASALKLRNKFRENGMKDYADVIEAELKKFNIPVPSDEDSH</sequence>
<keyword evidence="1" id="KW-0675">Receptor</keyword>
<dbReference type="InterPro" id="IPR011029">
    <property type="entry name" value="DEATH-like_dom_sf"/>
</dbReference>
<dbReference type="GO" id="GO:0005042">
    <property type="term" value="F:netrin receptor activity"/>
    <property type="evidence" value="ECO:0007669"/>
    <property type="project" value="UniProtKB-UniRule"/>
</dbReference>
<dbReference type="OrthoDB" id="10149956at2759"/>
<dbReference type="EnsemblMetazoa" id="XM_030987456">
    <property type="protein sequence ID" value="XP_030843316"/>
    <property type="gene ID" value="LOC100888615"/>
</dbReference>
<comment type="similarity">
    <text evidence="1">Belongs to the unc-5 family.</text>
</comment>
<dbReference type="Gene3D" id="1.10.533.10">
    <property type="entry name" value="Death Domain, Fas"/>
    <property type="match status" value="2"/>
</dbReference>
<reference evidence="4" key="1">
    <citation type="submission" date="2015-02" db="EMBL/GenBank/DDBJ databases">
        <title>Genome sequencing for Strongylocentrotus purpuratus.</title>
        <authorList>
            <person name="Murali S."/>
            <person name="Liu Y."/>
            <person name="Vee V."/>
            <person name="English A."/>
            <person name="Wang M."/>
            <person name="Skinner E."/>
            <person name="Han Y."/>
            <person name="Muzny D.M."/>
            <person name="Worley K.C."/>
            <person name="Gibbs R.A."/>
        </authorList>
    </citation>
    <scope>NUCLEOTIDE SEQUENCE</scope>
</reference>
<dbReference type="InterPro" id="IPR032675">
    <property type="entry name" value="LRR_dom_sf"/>
</dbReference>
<dbReference type="Proteomes" id="UP000007110">
    <property type="component" value="Unassembled WGS sequence"/>
</dbReference>
<dbReference type="PANTHER" id="PTHR12582">
    <property type="entry name" value="NETRIN RECEPTOR UNC5"/>
    <property type="match status" value="1"/>
</dbReference>
<dbReference type="InterPro" id="IPR000906">
    <property type="entry name" value="ZU5_dom"/>
</dbReference>
<proteinExistence type="inferred from homology"/>
<organism evidence="3 4">
    <name type="scientific">Strongylocentrotus purpuratus</name>
    <name type="common">Purple sea urchin</name>
    <dbReference type="NCBI Taxonomy" id="7668"/>
    <lineage>
        <taxon>Eukaryota</taxon>
        <taxon>Metazoa</taxon>
        <taxon>Echinodermata</taxon>
        <taxon>Eleutherozoa</taxon>
        <taxon>Echinozoa</taxon>
        <taxon>Echinoidea</taxon>
        <taxon>Euechinoidea</taxon>
        <taxon>Echinacea</taxon>
        <taxon>Camarodonta</taxon>
        <taxon>Echinidea</taxon>
        <taxon>Strongylocentrotidae</taxon>
        <taxon>Strongylocentrotus</taxon>
    </lineage>
</organism>
<dbReference type="KEGG" id="spu:100888615"/>
<dbReference type="InterPro" id="IPR037936">
    <property type="entry name" value="UNC5A-D"/>
</dbReference>
<feature type="domain" description="ZU5" evidence="2">
    <location>
        <begin position="655"/>
        <end position="741"/>
    </location>
</feature>
<evidence type="ECO:0000256" key="1">
    <source>
        <dbReference type="RuleBase" id="RU367033"/>
    </source>
</evidence>
<evidence type="ECO:0000313" key="3">
    <source>
        <dbReference type="EnsemblMetazoa" id="XP_030843316"/>
    </source>
</evidence>
<dbReference type="GeneID" id="100888615"/>
<comment type="function">
    <text evidence="1">Receptor for netrin required for axon guidance. Mediates axon repulsion of neuronal growth cones in the developing nervous system upon ligand binding.</text>
</comment>
<dbReference type="Pfam" id="PF00791">
    <property type="entry name" value="ZU5"/>
    <property type="match status" value="1"/>
</dbReference>
<keyword evidence="4" id="KW-1185">Reference proteome</keyword>
<dbReference type="GO" id="GO:0005886">
    <property type="term" value="C:plasma membrane"/>
    <property type="evidence" value="ECO:0007669"/>
    <property type="project" value="UniProtKB-SubCell"/>
</dbReference>